<dbReference type="EMBL" id="CAKLBY020000250">
    <property type="protein sequence ID" value="CAK7939828.1"/>
    <property type="molecule type" value="Genomic_DNA"/>
</dbReference>
<evidence type="ECO:0008006" key="6">
    <source>
        <dbReference type="Google" id="ProtNLM"/>
    </source>
</evidence>
<dbReference type="Pfam" id="PF17919">
    <property type="entry name" value="RT_RNaseH_2"/>
    <property type="match status" value="1"/>
</dbReference>
<gene>
    <name evidence="4" type="ORF">PM001_LOCUS24978</name>
</gene>
<dbReference type="Proteomes" id="UP001162060">
    <property type="component" value="Unassembled WGS sequence"/>
</dbReference>
<feature type="domain" description="Reverse transcriptase/retrotransposon-derived protein RNase H-like" evidence="3">
    <location>
        <begin position="323"/>
        <end position="391"/>
    </location>
</feature>
<reference evidence="4" key="1">
    <citation type="submission" date="2024-01" db="EMBL/GenBank/DDBJ databases">
        <authorList>
            <person name="Webb A."/>
        </authorList>
    </citation>
    <scope>NUCLEOTIDE SEQUENCE</scope>
    <source>
        <strain evidence="4">Pm1</strain>
    </source>
</reference>
<dbReference type="InterPro" id="IPR051320">
    <property type="entry name" value="Viral_Replic_Matur_Polypro"/>
</dbReference>
<feature type="region of interest" description="Disordered" evidence="1">
    <location>
        <begin position="372"/>
        <end position="391"/>
    </location>
</feature>
<dbReference type="InterPro" id="IPR043502">
    <property type="entry name" value="DNA/RNA_pol_sf"/>
</dbReference>
<name>A0AAV1V1D5_9STRA</name>
<dbReference type="InterPro" id="IPR041577">
    <property type="entry name" value="RT_RNaseH_2"/>
</dbReference>
<feature type="compositionally biased region" description="Basic and acidic residues" evidence="1">
    <location>
        <begin position="378"/>
        <end position="391"/>
    </location>
</feature>
<dbReference type="PANTHER" id="PTHR33064">
    <property type="entry name" value="POL PROTEIN"/>
    <property type="match status" value="1"/>
</dbReference>
<evidence type="ECO:0000313" key="5">
    <source>
        <dbReference type="Proteomes" id="UP001162060"/>
    </source>
</evidence>
<evidence type="ECO:0000259" key="2">
    <source>
        <dbReference type="Pfam" id="PF00078"/>
    </source>
</evidence>
<organism evidence="4 5">
    <name type="scientific">Peronospora matthiolae</name>
    <dbReference type="NCBI Taxonomy" id="2874970"/>
    <lineage>
        <taxon>Eukaryota</taxon>
        <taxon>Sar</taxon>
        <taxon>Stramenopiles</taxon>
        <taxon>Oomycota</taxon>
        <taxon>Peronosporomycetes</taxon>
        <taxon>Peronosporales</taxon>
        <taxon>Peronosporaceae</taxon>
        <taxon>Peronospora</taxon>
    </lineage>
</organism>
<feature type="domain" description="Reverse transcriptase" evidence="2">
    <location>
        <begin position="113"/>
        <end position="272"/>
    </location>
</feature>
<evidence type="ECO:0000256" key="1">
    <source>
        <dbReference type="SAM" id="MobiDB-lite"/>
    </source>
</evidence>
<dbReference type="InterPro" id="IPR000477">
    <property type="entry name" value="RT_dom"/>
</dbReference>
<dbReference type="Gene3D" id="3.10.10.10">
    <property type="entry name" value="HIV Type 1 Reverse Transcriptase, subunit A, domain 1"/>
    <property type="match status" value="1"/>
</dbReference>
<dbReference type="SUPFAM" id="SSF56672">
    <property type="entry name" value="DNA/RNA polymerases"/>
    <property type="match status" value="1"/>
</dbReference>
<protein>
    <recommendedName>
        <fullName evidence="6">Reverse transcriptase domain-containing protein</fullName>
    </recommendedName>
</protein>
<accession>A0AAV1V1D5</accession>
<evidence type="ECO:0000313" key="4">
    <source>
        <dbReference type="EMBL" id="CAK7939828.1"/>
    </source>
</evidence>
<proteinExistence type="predicted"/>
<dbReference type="AlphaFoldDB" id="A0AAV1V1D5"/>
<dbReference type="CDD" id="cd01647">
    <property type="entry name" value="RT_LTR"/>
    <property type="match status" value="1"/>
</dbReference>
<comment type="caution">
    <text evidence="4">The sequence shown here is derived from an EMBL/GenBank/DDBJ whole genome shotgun (WGS) entry which is preliminary data.</text>
</comment>
<dbReference type="Pfam" id="PF00078">
    <property type="entry name" value="RVT_1"/>
    <property type="match status" value="1"/>
</dbReference>
<evidence type="ECO:0000259" key="3">
    <source>
        <dbReference type="Pfam" id="PF17919"/>
    </source>
</evidence>
<dbReference type="Gene3D" id="3.30.70.270">
    <property type="match status" value="2"/>
</dbReference>
<dbReference type="PANTHER" id="PTHR33064:SF37">
    <property type="entry name" value="RIBONUCLEASE H"/>
    <property type="match status" value="1"/>
</dbReference>
<sequence length="391" mass="44475">MTRPRSAKQKSAHEERFASQSWEALRESGNPVYEIAREYADVFPDKITPKLPADRGVRHEIDLVPGSKYCVTRQWPLPRDQVEATDAFFEGHRKAGHVRESVSLHSSPTFCVKKATGGWRIVYAFNKPNDATITVQTPIPTRDMVLNPKSGSAISSAIDLTDGFYQILMRQSDIPLTAVSTTSGVLWEWLVMPQGLKNLPATFIRMVSRVFRPLRDFAPSYFDDILVHSRAEGTFSAVQVYLQHLQQVFQVMRDNKLCANLKKCVFCAPEIPVLDCYVSKFGVRADPEKVSSNRSWPTPKNPTKFRQWLGLANYLHKYTKDYAVKKSLAVALVLILPDDTKPFYVVRDASDFAIGYALMPFDHEGRERVVGYQSRQMKPTEKNYPVHDKEL</sequence>
<dbReference type="InterPro" id="IPR043128">
    <property type="entry name" value="Rev_trsase/Diguanyl_cyclase"/>
</dbReference>